<sequence length="503" mass="53593">MQLSSRFLALASSLSLIVAVAASPLQQQLDRRATSVTFDGRTFTNKGLVGFGRISGDAKDSYGESLGGFGSAIALESFTKNSDGTYSASLIVQPDLGHNTQAQTDYRARQHKFSLAFDPTQGSSTTENIQSTYVSTLLYRFNPTTFNGDSNYTTGFDPIAIRPAAGIQPKLPLAPADNHISFDTEGLALIPNSDAAWISDEYGPYIYYLNRTTGQVKYTIQPPQAILPYLNGALNFTSNTEPNSGRNDNQGLEGLTLDRNSNTLWACLQSAVAQDGGGNKATNRYTRMLGYNVTNPANASLVAEYIVPLPQSSKGNTRATSEIHIIDSTTFLILARDGNGFGDTSSDSTFKDVDLISTKGATNIANTKYDNSANPAAPGGTLASGITPAKLTSFVNLIAKTELAKFGLQVGGAIDRTLVASKLESLALAPVGDAANPNDYFLFVVSDNDFITTNGSQAAESSDGTYVNEAYSDPYAQQYGTADSQVFIYRVTLPGYAQSPVPN</sequence>
<evidence type="ECO:0000313" key="6">
    <source>
        <dbReference type="Proteomes" id="UP000836402"/>
    </source>
</evidence>
<evidence type="ECO:0000259" key="2">
    <source>
        <dbReference type="Pfam" id="PF13449"/>
    </source>
</evidence>
<accession>A0A177UXX9</accession>
<dbReference type="PANTHER" id="PTHR37957">
    <property type="entry name" value="BLR7070 PROTEIN"/>
    <property type="match status" value="1"/>
</dbReference>
<feature type="domain" description="Phytase-like" evidence="2">
    <location>
        <begin position="170"/>
        <end position="450"/>
    </location>
</feature>
<keyword evidence="6" id="KW-1185">Reference proteome</keyword>
<comment type="caution">
    <text evidence="4">The sequence shown here is derived from an EMBL/GenBank/DDBJ whole genome shotgun (WGS) entry which is preliminary data.</text>
</comment>
<keyword evidence="1" id="KW-0732">Signal</keyword>
<dbReference type="AlphaFoldDB" id="A0A177UXX9"/>
<gene>
    <name evidence="4" type="ORF">A4X03_0g3809</name>
    <name evidence="3" type="ORF">JKIAZH3_G5752</name>
</gene>
<dbReference type="Proteomes" id="UP000836402">
    <property type="component" value="Unassembled WGS sequence"/>
</dbReference>
<evidence type="ECO:0000313" key="3">
    <source>
        <dbReference type="EMBL" id="CAD6902456.1"/>
    </source>
</evidence>
<reference evidence="4" key="1">
    <citation type="submission" date="2016-04" db="EMBL/GenBank/DDBJ databases">
        <authorList>
            <person name="Nguyen H.D."/>
            <person name="Kesanakurti P."/>
            <person name="Cullis J."/>
            <person name="Levesque C.A."/>
            <person name="Hambleton S."/>
        </authorList>
    </citation>
    <scope>NUCLEOTIDE SEQUENCE</scope>
    <source>
        <strain evidence="4">DAOMC 238032</strain>
    </source>
</reference>
<dbReference type="PANTHER" id="PTHR37957:SF1">
    <property type="entry name" value="PHYTASE-LIKE DOMAIN-CONTAINING PROTEIN"/>
    <property type="match status" value="1"/>
</dbReference>
<reference evidence="4" key="2">
    <citation type="journal article" date="2019" name="IMA Fungus">
        <title>Genome sequencing and comparison of five Tilletia species to identify candidate genes for the detection of regulated species infecting wheat.</title>
        <authorList>
            <person name="Nguyen H.D.T."/>
            <person name="Sultana T."/>
            <person name="Kesanakurti P."/>
            <person name="Hambleton S."/>
        </authorList>
    </citation>
    <scope>NUCLEOTIDE SEQUENCE</scope>
    <source>
        <strain evidence="4">DAOMC 238032</strain>
    </source>
</reference>
<evidence type="ECO:0000313" key="5">
    <source>
        <dbReference type="Proteomes" id="UP000077671"/>
    </source>
</evidence>
<dbReference type="EMBL" id="LWDD02000467">
    <property type="protein sequence ID" value="KAE8260508.1"/>
    <property type="molecule type" value="Genomic_DNA"/>
</dbReference>
<reference evidence="3" key="3">
    <citation type="submission" date="2020-10" db="EMBL/GenBank/DDBJ databases">
        <authorList>
            <person name="Sedaghatjoo S."/>
        </authorList>
    </citation>
    <scope>NUCLEOTIDE SEQUENCE</scope>
    <source>
        <strain evidence="3">AZH3</strain>
    </source>
</reference>
<proteinExistence type="predicted"/>
<dbReference type="Proteomes" id="UP000077671">
    <property type="component" value="Unassembled WGS sequence"/>
</dbReference>
<name>A0A177UXX9_9BASI</name>
<evidence type="ECO:0000313" key="4">
    <source>
        <dbReference type="EMBL" id="KAE8260508.1"/>
    </source>
</evidence>
<dbReference type="InterPro" id="IPR027372">
    <property type="entry name" value="Phytase-like_dom"/>
</dbReference>
<feature type="chain" id="PRO_5044550231" description="Phytase-like domain-containing protein" evidence="1">
    <location>
        <begin position="23"/>
        <end position="503"/>
    </location>
</feature>
<protein>
    <recommendedName>
        <fullName evidence="2">Phytase-like domain-containing protein</fullName>
    </recommendedName>
</protein>
<feature type="signal peptide" evidence="1">
    <location>
        <begin position="1"/>
        <end position="22"/>
    </location>
</feature>
<dbReference type="Pfam" id="PF13449">
    <property type="entry name" value="Phytase-like"/>
    <property type="match status" value="1"/>
</dbReference>
<dbReference type="EMBL" id="CAJHJG010000439">
    <property type="protein sequence ID" value="CAD6902456.1"/>
    <property type="molecule type" value="Genomic_DNA"/>
</dbReference>
<evidence type="ECO:0000256" key="1">
    <source>
        <dbReference type="SAM" id="SignalP"/>
    </source>
</evidence>
<organism evidence="4 5">
    <name type="scientific">Tilletia caries</name>
    <name type="common">wheat bunt fungus</name>
    <dbReference type="NCBI Taxonomy" id="13290"/>
    <lineage>
        <taxon>Eukaryota</taxon>
        <taxon>Fungi</taxon>
        <taxon>Dikarya</taxon>
        <taxon>Basidiomycota</taxon>
        <taxon>Ustilaginomycotina</taxon>
        <taxon>Exobasidiomycetes</taxon>
        <taxon>Tilletiales</taxon>
        <taxon>Tilletiaceae</taxon>
        <taxon>Tilletia</taxon>
    </lineage>
</organism>